<sequence length="80" mass="8595">MKKQITMPRLRPEMKAGILCAWTVSPGDAVRAGDCLFEVETDKVVSQIEAVEDGVISQFLAEEGDEVAVGAPVAILETHP</sequence>
<dbReference type="Proteomes" id="UP000824072">
    <property type="component" value="Unassembled WGS sequence"/>
</dbReference>
<dbReference type="Gene3D" id="2.40.50.100">
    <property type="match status" value="1"/>
</dbReference>
<dbReference type="CDD" id="cd06849">
    <property type="entry name" value="lipoyl_domain"/>
    <property type="match status" value="1"/>
</dbReference>
<dbReference type="GO" id="GO:0045254">
    <property type="term" value="C:pyruvate dehydrogenase complex"/>
    <property type="evidence" value="ECO:0007669"/>
    <property type="project" value="InterPro"/>
</dbReference>
<proteinExistence type="predicted"/>
<keyword evidence="1" id="KW-0450">Lipoyl</keyword>
<dbReference type="InterPro" id="IPR011053">
    <property type="entry name" value="Single_hybrid_motif"/>
</dbReference>
<accession>A0A9D1LBU9</accession>
<dbReference type="AlphaFoldDB" id="A0A9D1LBU9"/>
<name>A0A9D1LBU9_9FIRM</name>
<feature type="domain" description="Lipoyl-binding" evidence="2">
    <location>
        <begin position="2"/>
        <end position="77"/>
    </location>
</feature>
<dbReference type="InterPro" id="IPR000089">
    <property type="entry name" value="Biotin_lipoyl"/>
</dbReference>
<dbReference type="Pfam" id="PF00364">
    <property type="entry name" value="Biotin_lipoyl"/>
    <property type="match status" value="1"/>
</dbReference>
<evidence type="ECO:0000256" key="1">
    <source>
        <dbReference type="ARBA" id="ARBA00022823"/>
    </source>
</evidence>
<organism evidence="3 4">
    <name type="scientific">Candidatus Pullichristensenella excrementigallinarum</name>
    <dbReference type="NCBI Taxonomy" id="2840907"/>
    <lineage>
        <taxon>Bacteria</taxon>
        <taxon>Bacillati</taxon>
        <taxon>Bacillota</taxon>
        <taxon>Clostridia</taxon>
        <taxon>Candidatus Pullichristensenella</taxon>
    </lineage>
</organism>
<dbReference type="InterPro" id="IPR003016">
    <property type="entry name" value="2-oxoA_DH_lipoyl-BS"/>
</dbReference>
<dbReference type="SUPFAM" id="SSF51230">
    <property type="entry name" value="Single hybrid motif"/>
    <property type="match status" value="1"/>
</dbReference>
<protein>
    <submittedName>
        <fullName evidence="3">Lipoyl domain-containing protein</fullName>
    </submittedName>
</protein>
<dbReference type="PANTHER" id="PTHR23151">
    <property type="entry name" value="DIHYDROLIPOAMIDE ACETYL/SUCCINYL-TRANSFERASE-RELATED"/>
    <property type="match status" value="1"/>
</dbReference>
<dbReference type="PROSITE" id="PS50968">
    <property type="entry name" value="BIOTINYL_LIPOYL"/>
    <property type="match status" value="1"/>
</dbReference>
<evidence type="ECO:0000313" key="4">
    <source>
        <dbReference type="Proteomes" id="UP000824072"/>
    </source>
</evidence>
<dbReference type="PANTHER" id="PTHR23151:SF90">
    <property type="entry name" value="DIHYDROLIPOYLLYSINE-RESIDUE ACETYLTRANSFERASE COMPONENT OF PYRUVATE DEHYDROGENASE COMPLEX, MITOCHONDRIAL-RELATED"/>
    <property type="match status" value="1"/>
</dbReference>
<reference evidence="3" key="2">
    <citation type="journal article" date="2021" name="PeerJ">
        <title>Extensive microbial diversity within the chicken gut microbiome revealed by metagenomics and culture.</title>
        <authorList>
            <person name="Gilroy R."/>
            <person name="Ravi A."/>
            <person name="Getino M."/>
            <person name="Pursley I."/>
            <person name="Horton D.L."/>
            <person name="Alikhan N.F."/>
            <person name="Baker D."/>
            <person name="Gharbi K."/>
            <person name="Hall N."/>
            <person name="Watson M."/>
            <person name="Adriaenssens E.M."/>
            <person name="Foster-Nyarko E."/>
            <person name="Jarju S."/>
            <person name="Secka A."/>
            <person name="Antonio M."/>
            <person name="Oren A."/>
            <person name="Chaudhuri R.R."/>
            <person name="La Ragione R."/>
            <person name="Hildebrand F."/>
            <person name="Pallen M.J."/>
        </authorList>
    </citation>
    <scope>NUCLEOTIDE SEQUENCE</scope>
    <source>
        <strain evidence="3">ChiHcec3-11533</strain>
    </source>
</reference>
<dbReference type="PROSITE" id="PS00189">
    <property type="entry name" value="LIPOYL"/>
    <property type="match status" value="1"/>
</dbReference>
<reference evidence="3" key="1">
    <citation type="submission" date="2020-10" db="EMBL/GenBank/DDBJ databases">
        <authorList>
            <person name="Gilroy R."/>
        </authorList>
    </citation>
    <scope>NUCLEOTIDE SEQUENCE</scope>
    <source>
        <strain evidence="3">ChiHcec3-11533</strain>
    </source>
</reference>
<dbReference type="EMBL" id="DVMU01000018">
    <property type="protein sequence ID" value="HIU33086.1"/>
    <property type="molecule type" value="Genomic_DNA"/>
</dbReference>
<dbReference type="InterPro" id="IPR045257">
    <property type="entry name" value="E2/Pdx1"/>
</dbReference>
<dbReference type="GO" id="GO:0006086">
    <property type="term" value="P:pyruvate decarboxylation to acetyl-CoA"/>
    <property type="evidence" value="ECO:0007669"/>
    <property type="project" value="InterPro"/>
</dbReference>
<evidence type="ECO:0000313" key="3">
    <source>
        <dbReference type="EMBL" id="HIU33086.1"/>
    </source>
</evidence>
<gene>
    <name evidence="3" type="ORF">IAB02_00855</name>
</gene>
<evidence type="ECO:0000259" key="2">
    <source>
        <dbReference type="PROSITE" id="PS50968"/>
    </source>
</evidence>
<comment type="caution">
    <text evidence="3">The sequence shown here is derived from an EMBL/GenBank/DDBJ whole genome shotgun (WGS) entry which is preliminary data.</text>
</comment>